<dbReference type="EMBL" id="AGNL01046099">
    <property type="protein sequence ID" value="EJK48235.1"/>
    <property type="molecule type" value="Genomic_DNA"/>
</dbReference>
<evidence type="ECO:0000313" key="2">
    <source>
        <dbReference type="Proteomes" id="UP000266841"/>
    </source>
</evidence>
<dbReference type="Gene3D" id="1.10.287.2900">
    <property type="match status" value="1"/>
</dbReference>
<keyword evidence="2" id="KW-1185">Reference proteome</keyword>
<reference evidence="1 2" key="1">
    <citation type="journal article" date="2012" name="Genome Biol.">
        <title>Genome and low-iron response of an oceanic diatom adapted to chronic iron limitation.</title>
        <authorList>
            <person name="Lommer M."/>
            <person name="Specht M."/>
            <person name="Roy A.S."/>
            <person name="Kraemer L."/>
            <person name="Andreson R."/>
            <person name="Gutowska M.A."/>
            <person name="Wolf J."/>
            <person name="Bergner S.V."/>
            <person name="Schilhabel M.B."/>
            <person name="Klostermeier U.C."/>
            <person name="Beiko R.G."/>
            <person name="Rosenstiel P."/>
            <person name="Hippler M."/>
            <person name="Laroche J."/>
        </authorList>
    </citation>
    <scope>NUCLEOTIDE SEQUENCE [LARGE SCALE GENOMIC DNA]</scope>
    <source>
        <strain evidence="1 2">CCMP1005</strain>
    </source>
</reference>
<dbReference type="Proteomes" id="UP000266841">
    <property type="component" value="Unassembled WGS sequence"/>
</dbReference>
<dbReference type="AlphaFoldDB" id="K0R646"/>
<evidence type="ECO:0000313" key="1">
    <source>
        <dbReference type="EMBL" id="EJK48235.1"/>
    </source>
</evidence>
<sequence length="101" mass="11173">MLDSQEMNAASGAFNLCCAEAYTRFIELKRQKVHPGNMTKERDAVESCSANVYNGIQSSCLEQFEAVKSCLSDNPKSWANCAAMRRDLEVCSVKSNLGELK</sequence>
<accession>K0R646</accession>
<name>K0R646_THAOC</name>
<comment type="caution">
    <text evidence="1">The sequence shown here is derived from an EMBL/GenBank/DDBJ whole genome shotgun (WGS) entry which is preliminary data.</text>
</comment>
<evidence type="ECO:0008006" key="3">
    <source>
        <dbReference type="Google" id="ProtNLM"/>
    </source>
</evidence>
<organism evidence="1 2">
    <name type="scientific">Thalassiosira oceanica</name>
    <name type="common">Marine diatom</name>
    <dbReference type="NCBI Taxonomy" id="159749"/>
    <lineage>
        <taxon>Eukaryota</taxon>
        <taxon>Sar</taxon>
        <taxon>Stramenopiles</taxon>
        <taxon>Ochrophyta</taxon>
        <taxon>Bacillariophyta</taxon>
        <taxon>Coscinodiscophyceae</taxon>
        <taxon>Thalassiosirophycidae</taxon>
        <taxon>Thalassiosirales</taxon>
        <taxon>Thalassiosiraceae</taxon>
        <taxon>Thalassiosira</taxon>
    </lineage>
</organism>
<gene>
    <name evidence="1" type="ORF">THAOC_32986</name>
</gene>
<protein>
    <recommendedName>
        <fullName evidence="3">IMS import disulfide relay-system CHCH-CHCH-like Cx9C domain-containing protein</fullName>
    </recommendedName>
</protein>
<proteinExistence type="predicted"/>